<feature type="transmembrane region" description="Helical" evidence="25">
    <location>
        <begin position="15"/>
        <end position="33"/>
    </location>
</feature>
<evidence type="ECO:0000256" key="3">
    <source>
        <dbReference type="ARBA" id="ARBA00022448"/>
    </source>
</evidence>
<evidence type="ECO:0000313" key="27">
    <source>
        <dbReference type="EMBL" id="BBO68471.1"/>
    </source>
</evidence>
<evidence type="ECO:0000256" key="13">
    <source>
        <dbReference type="ARBA" id="ARBA00044893"/>
    </source>
</evidence>
<dbReference type="InterPro" id="IPR052187">
    <property type="entry name" value="MFSD1"/>
</dbReference>
<dbReference type="Proteomes" id="UP000427906">
    <property type="component" value="Chromosome"/>
</dbReference>
<dbReference type="InterPro" id="IPR011701">
    <property type="entry name" value="MFS"/>
</dbReference>
<dbReference type="GO" id="GO:0005765">
    <property type="term" value="C:lysosomal membrane"/>
    <property type="evidence" value="ECO:0007669"/>
    <property type="project" value="UniProtKB-SubCell"/>
</dbReference>
<feature type="transmembrane region" description="Helical" evidence="25">
    <location>
        <begin position="235"/>
        <end position="255"/>
    </location>
</feature>
<comment type="catalytic activity">
    <reaction evidence="13">
        <text>L-alpha-aminoacyl-L-lysine(out) = L-alpha-aminoacyl-L-lysine(in)</text>
        <dbReference type="Rhea" id="RHEA:79383"/>
        <dbReference type="ChEBI" id="CHEBI:229966"/>
    </reaction>
</comment>
<keyword evidence="3" id="KW-0813">Transport</keyword>
<feature type="transmembrane region" description="Helical" evidence="25">
    <location>
        <begin position="45"/>
        <end position="66"/>
    </location>
</feature>
<reference evidence="27 28" key="1">
    <citation type="submission" date="2019-11" db="EMBL/GenBank/DDBJ databases">
        <title>Comparative genomics of hydrocarbon-degrading Desulfosarcina strains.</title>
        <authorList>
            <person name="Watanabe M."/>
            <person name="Kojima H."/>
            <person name="Fukui M."/>
        </authorList>
    </citation>
    <scope>NUCLEOTIDE SEQUENCE [LARGE SCALE GENOMIC DNA]</scope>
    <source>
        <strain evidence="27 28">PL12</strain>
    </source>
</reference>
<comment type="catalytic activity">
    <reaction evidence="17">
        <text>L-arginyl-glycine(out) = L-arginyl-glycine(in)</text>
        <dbReference type="Rhea" id="RHEA:79391"/>
        <dbReference type="ChEBI" id="CHEBI:229955"/>
    </reaction>
</comment>
<evidence type="ECO:0000256" key="1">
    <source>
        <dbReference type="ARBA" id="ARBA00004155"/>
    </source>
</evidence>
<comment type="catalytic activity">
    <reaction evidence="16">
        <text>L-lysyl-L-lysine(out) = L-lysyl-L-lysine(in)</text>
        <dbReference type="Rhea" id="RHEA:79403"/>
        <dbReference type="ChEBI" id="CHEBI:229956"/>
    </reaction>
</comment>
<feature type="transmembrane region" description="Helical" evidence="25">
    <location>
        <begin position="267"/>
        <end position="285"/>
    </location>
</feature>
<feature type="transmembrane region" description="Helical" evidence="25">
    <location>
        <begin position="397"/>
        <end position="418"/>
    </location>
</feature>
<comment type="catalytic activity">
    <reaction evidence="8">
        <text>L-lysyl-L-alanine(out) = L-lysyl-L-alanine(in)</text>
        <dbReference type="Rhea" id="RHEA:79399"/>
        <dbReference type="ChEBI" id="CHEBI:229954"/>
    </reaction>
</comment>
<feature type="transmembrane region" description="Helical" evidence="25">
    <location>
        <begin position="322"/>
        <end position="347"/>
    </location>
</feature>
<gene>
    <name evidence="27" type="ORF">DSCA_24010</name>
</gene>
<evidence type="ECO:0000256" key="23">
    <source>
        <dbReference type="ARBA" id="ARBA00045709"/>
    </source>
</evidence>
<keyword evidence="28" id="KW-1185">Reference proteome</keyword>
<feature type="transmembrane region" description="Helical" evidence="25">
    <location>
        <begin position="297"/>
        <end position="316"/>
    </location>
</feature>
<evidence type="ECO:0000256" key="9">
    <source>
        <dbReference type="ARBA" id="ARBA00044878"/>
    </source>
</evidence>
<evidence type="ECO:0000313" key="28">
    <source>
        <dbReference type="Proteomes" id="UP000427906"/>
    </source>
</evidence>
<comment type="catalytic activity">
    <reaction evidence="18">
        <text>L-histidyl-L-alpha-amino acid(out) = L-histidyl-L-alpha-amino acid(in)</text>
        <dbReference type="Rhea" id="RHEA:79379"/>
        <dbReference type="ChEBI" id="CHEBI:229964"/>
    </reaction>
</comment>
<evidence type="ECO:0000256" key="4">
    <source>
        <dbReference type="ARBA" id="ARBA00022692"/>
    </source>
</evidence>
<dbReference type="EMBL" id="AP021874">
    <property type="protein sequence ID" value="BBO68471.1"/>
    <property type="molecule type" value="Genomic_DNA"/>
</dbReference>
<dbReference type="PANTHER" id="PTHR23512:SF3">
    <property type="entry name" value="MAJOR FACILITATOR SUPERFAMILY DOMAIN-CONTAINING PROTEIN 1"/>
    <property type="match status" value="1"/>
</dbReference>
<comment type="catalytic activity">
    <reaction evidence="20">
        <text>L-lysyl-glycine(out) = L-lysyl-glycine(in)</text>
        <dbReference type="Rhea" id="RHEA:79407"/>
        <dbReference type="ChEBI" id="CHEBI:191202"/>
    </reaction>
</comment>
<evidence type="ECO:0000256" key="21">
    <source>
        <dbReference type="ARBA" id="ARBA00044985"/>
    </source>
</evidence>
<keyword evidence="4 25" id="KW-0812">Transmembrane</keyword>
<comment type="catalytic activity">
    <reaction evidence="14">
        <text>L-aspartyl-L-lysine(out) = L-aspartyl-L-lysine(in)</text>
        <dbReference type="Rhea" id="RHEA:79411"/>
        <dbReference type="ChEBI" id="CHEBI:229953"/>
    </reaction>
</comment>
<evidence type="ECO:0000256" key="25">
    <source>
        <dbReference type="SAM" id="Phobius"/>
    </source>
</evidence>
<dbReference type="PROSITE" id="PS50850">
    <property type="entry name" value="MFS"/>
    <property type="match status" value="1"/>
</dbReference>
<accession>A0A5K7YNI9</accession>
<evidence type="ECO:0000256" key="2">
    <source>
        <dbReference type="ARBA" id="ARBA00008335"/>
    </source>
</evidence>
<evidence type="ECO:0000256" key="16">
    <source>
        <dbReference type="ARBA" id="ARBA00044900"/>
    </source>
</evidence>
<feature type="transmembrane region" description="Helical" evidence="25">
    <location>
        <begin position="354"/>
        <end position="377"/>
    </location>
</feature>
<dbReference type="GO" id="GO:0022857">
    <property type="term" value="F:transmembrane transporter activity"/>
    <property type="evidence" value="ECO:0007669"/>
    <property type="project" value="InterPro"/>
</dbReference>
<comment type="catalytic activity">
    <reaction evidence="11">
        <text>L-alpha-aminoacyl-L-histidine(out) = L-alpha-aminoacyl-L-histidine(in)</text>
        <dbReference type="Rhea" id="RHEA:79375"/>
        <dbReference type="ChEBI" id="CHEBI:229967"/>
    </reaction>
</comment>
<dbReference type="KEGG" id="dalk:DSCA_24010"/>
<evidence type="ECO:0000256" key="8">
    <source>
        <dbReference type="ARBA" id="ARBA00044876"/>
    </source>
</evidence>
<dbReference type="InterPro" id="IPR036259">
    <property type="entry name" value="MFS_trans_sf"/>
</dbReference>
<dbReference type="Pfam" id="PF07690">
    <property type="entry name" value="MFS_1"/>
    <property type="match status" value="1"/>
</dbReference>
<evidence type="ECO:0000256" key="20">
    <source>
        <dbReference type="ARBA" id="ARBA00044924"/>
    </source>
</evidence>
<keyword evidence="6 25" id="KW-0472">Membrane</keyword>
<feature type="transmembrane region" description="Helical" evidence="25">
    <location>
        <begin position="116"/>
        <end position="136"/>
    </location>
</feature>
<evidence type="ECO:0000256" key="12">
    <source>
        <dbReference type="ARBA" id="ARBA00044891"/>
    </source>
</evidence>
<evidence type="ECO:0000256" key="22">
    <source>
        <dbReference type="ARBA" id="ARBA00045018"/>
    </source>
</evidence>
<comment type="catalytic activity">
    <reaction evidence="10">
        <text>L-alpha-aminoacyl-L-arginine(out) = L-alpha-aminoacyl-L-arginine(in)</text>
        <dbReference type="Rhea" id="RHEA:79367"/>
        <dbReference type="ChEBI" id="CHEBI:229968"/>
    </reaction>
</comment>
<evidence type="ECO:0000256" key="10">
    <source>
        <dbReference type="ARBA" id="ARBA00044881"/>
    </source>
</evidence>
<comment type="catalytic activity">
    <reaction evidence="15">
        <text>L-arginyl-L-alpha-amino acid(out) = L-arginyl-L-alpha-amino acid(in)</text>
        <dbReference type="Rhea" id="RHEA:79371"/>
        <dbReference type="ChEBI" id="CHEBI:84315"/>
    </reaction>
</comment>
<evidence type="ECO:0000256" key="17">
    <source>
        <dbReference type="ARBA" id="ARBA00044903"/>
    </source>
</evidence>
<evidence type="ECO:0000256" key="24">
    <source>
        <dbReference type="ARBA" id="ARBA00046376"/>
    </source>
</evidence>
<dbReference type="RefSeq" id="WP_167527734.1">
    <property type="nucleotide sequence ID" value="NZ_AP021874.1"/>
</dbReference>
<sequence length="426" mass="45617">MAFSQPLARATGQTGYRWAVFAILSLQYLLVYFHRVSPALMTRELVSAFSISGASLGLLSSGYFYPYALMQLPVGVLADSWGARKTIALFSTLGAAGAILFGLAPNFHVATAARILVGLGLSAVFVPAMRVCAGLFNPKEYAAVSGLLLAMGGVGWFVAATPLTWMTAFFGWRGTFAGIGSLTILLAVATWLVVPEPPPGSVDAGKVNSVDRRPGVWTGLGVVLSTGRFWPLAGWFFFFGGILFGFCGLWAGPFLMDVCGLSKSETGNILAMIALGTIAGGPLLGRISDRMVRRRKTVVWFASLVQVILWILIFSFRTRLSYAALFPLFFLFGIFGNGVAVVAFAAAKELFPGWMAGTAVGSVNFFAFLSAAVYQPLTGWIMDRTGKTGGAYPPEAYTPALVFFLITSVFLLVCISFFSEESRMGD</sequence>
<dbReference type="Gene3D" id="1.20.1250.20">
    <property type="entry name" value="MFS general substrate transporter like domains"/>
    <property type="match status" value="2"/>
</dbReference>
<protein>
    <recommendedName>
        <fullName evidence="21">Lysosomal dipeptide transporter MFSD1</fullName>
    </recommendedName>
    <alternativeName>
        <fullName evidence="22">Major facilitator superfamily domain-containing protein 1</fullName>
    </alternativeName>
</protein>
<feature type="transmembrane region" description="Helical" evidence="25">
    <location>
        <begin position="142"/>
        <end position="163"/>
    </location>
</feature>
<evidence type="ECO:0000256" key="14">
    <source>
        <dbReference type="ARBA" id="ARBA00044898"/>
    </source>
</evidence>
<keyword evidence="7" id="KW-0458">Lysosome</keyword>
<name>A0A5K7YNI9_9BACT</name>
<comment type="function">
    <text evidence="23">Lysosomal dipeptide uniporter that selectively exports lysine, arginine or histidine-containing dipeptides with a net positive charge from the lysosome lumen into the cytosol. Could play a role in a specific type of protein O-glycosylation indirectly regulating macrophages migration and tissue invasion. Also essential for liver homeostasis.</text>
</comment>
<comment type="subunit">
    <text evidence="24">Homodimer. Interacts with lysosomal protein GLMP (via lumenal domain); the interaction starts while both proteins are still in the endoplasmic reticulum and is required for stabilization of MFSD1 in lysosomes but has no direct effect on its targeting to lysosomes or transporter activity.</text>
</comment>
<proteinExistence type="inferred from homology"/>
<evidence type="ECO:0000256" key="6">
    <source>
        <dbReference type="ARBA" id="ARBA00023136"/>
    </source>
</evidence>
<evidence type="ECO:0000256" key="5">
    <source>
        <dbReference type="ARBA" id="ARBA00022989"/>
    </source>
</evidence>
<evidence type="ECO:0000256" key="7">
    <source>
        <dbReference type="ARBA" id="ARBA00023228"/>
    </source>
</evidence>
<organism evidence="27 28">
    <name type="scientific">Desulfosarcina alkanivorans</name>
    <dbReference type="NCBI Taxonomy" id="571177"/>
    <lineage>
        <taxon>Bacteria</taxon>
        <taxon>Pseudomonadati</taxon>
        <taxon>Thermodesulfobacteriota</taxon>
        <taxon>Desulfobacteria</taxon>
        <taxon>Desulfobacterales</taxon>
        <taxon>Desulfosarcinaceae</taxon>
        <taxon>Desulfosarcina</taxon>
    </lineage>
</organism>
<feature type="domain" description="Major facilitator superfamily (MFS) profile" evidence="26">
    <location>
        <begin position="20"/>
        <end position="423"/>
    </location>
</feature>
<comment type="catalytic activity">
    <reaction evidence="12">
        <text>L-lysyl-L-alpha-amino acid(out) = L-lysyl-L-alpha-amino acid(in)</text>
        <dbReference type="Rhea" id="RHEA:79387"/>
        <dbReference type="ChEBI" id="CHEBI:229965"/>
    </reaction>
</comment>
<evidence type="ECO:0000256" key="19">
    <source>
        <dbReference type="ARBA" id="ARBA00044919"/>
    </source>
</evidence>
<comment type="subcellular location">
    <subcellularLocation>
        <location evidence="1">Lysosome membrane</location>
        <topology evidence="1">Multi-pass membrane protein</topology>
    </subcellularLocation>
</comment>
<keyword evidence="5 25" id="KW-1133">Transmembrane helix</keyword>
<feature type="transmembrane region" description="Helical" evidence="25">
    <location>
        <begin position="175"/>
        <end position="194"/>
    </location>
</feature>
<evidence type="ECO:0000256" key="11">
    <source>
        <dbReference type="ARBA" id="ARBA00044884"/>
    </source>
</evidence>
<dbReference type="InterPro" id="IPR020846">
    <property type="entry name" value="MFS_dom"/>
</dbReference>
<evidence type="ECO:0000256" key="18">
    <source>
        <dbReference type="ARBA" id="ARBA00044912"/>
    </source>
</evidence>
<dbReference type="SUPFAM" id="SSF103473">
    <property type="entry name" value="MFS general substrate transporter"/>
    <property type="match status" value="1"/>
</dbReference>
<dbReference type="PANTHER" id="PTHR23512">
    <property type="entry name" value="MAJOR FACILITATOR SUPERFAMILY DOMAIN-CONTAINING PROTEIN 1"/>
    <property type="match status" value="1"/>
</dbReference>
<feature type="transmembrane region" description="Helical" evidence="25">
    <location>
        <begin position="214"/>
        <end position="230"/>
    </location>
</feature>
<evidence type="ECO:0000256" key="15">
    <source>
        <dbReference type="ARBA" id="ARBA00044899"/>
    </source>
</evidence>
<feature type="transmembrane region" description="Helical" evidence="25">
    <location>
        <begin position="86"/>
        <end position="104"/>
    </location>
</feature>
<dbReference type="AlphaFoldDB" id="A0A5K7YNI9"/>
<comment type="catalytic activity">
    <reaction evidence="9">
        <text>L-histidyl-glycine(out) = L-histidyl-glycine(in)</text>
        <dbReference type="Rhea" id="RHEA:79395"/>
        <dbReference type="ChEBI" id="CHEBI:229957"/>
    </reaction>
</comment>
<evidence type="ECO:0000259" key="26">
    <source>
        <dbReference type="PROSITE" id="PS50850"/>
    </source>
</evidence>
<comment type="similarity">
    <text evidence="2">Belongs to the major facilitator superfamily.</text>
</comment>
<comment type="catalytic activity">
    <reaction evidence="19">
        <text>L-alanyl-L-lysine(out) = L-alanyl-L-lysine(in)</text>
        <dbReference type="Rhea" id="RHEA:79415"/>
        <dbReference type="ChEBI" id="CHEBI:192470"/>
    </reaction>
</comment>